<comment type="caution">
    <text evidence="1">The sequence shown here is derived from an EMBL/GenBank/DDBJ whole genome shotgun (WGS) entry which is preliminary data.</text>
</comment>
<dbReference type="Proteomes" id="UP000224634">
    <property type="component" value="Unassembled WGS sequence"/>
</dbReference>
<organism evidence="1 2">
    <name type="scientific">Polytolypa hystricis (strain UAMH7299)</name>
    <dbReference type="NCBI Taxonomy" id="1447883"/>
    <lineage>
        <taxon>Eukaryota</taxon>
        <taxon>Fungi</taxon>
        <taxon>Dikarya</taxon>
        <taxon>Ascomycota</taxon>
        <taxon>Pezizomycotina</taxon>
        <taxon>Eurotiomycetes</taxon>
        <taxon>Eurotiomycetidae</taxon>
        <taxon>Onygenales</taxon>
        <taxon>Onygenales incertae sedis</taxon>
        <taxon>Polytolypa</taxon>
    </lineage>
</organism>
<dbReference type="AlphaFoldDB" id="A0A2B7WP98"/>
<keyword evidence="2" id="KW-1185">Reference proteome</keyword>
<evidence type="ECO:0000313" key="1">
    <source>
        <dbReference type="EMBL" id="PGG98388.1"/>
    </source>
</evidence>
<name>A0A2B7WP98_POLH7</name>
<protein>
    <submittedName>
        <fullName evidence="1">Uncharacterized protein</fullName>
    </submittedName>
</protein>
<evidence type="ECO:0000313" key="2">
    <source>
        <dbReference type="Proteomes" id="UP000224634"/>
    </source>
</evidence>
<dbReference type="EMBL" id="PDNA01000296">
    <property type="protein sequence ID" value="PGG98388.1"/>
    <property type="molecule type" value="Genomic_DNA"/>
</dbReference>
<reference evidence="1 2" key="1">
    <citation type="submission" date="2017-10" db="EMBL/GenBank/DDBJ databases">
        <title>Comparative genomics in systemic dimorphic fungi from Ajellomycetaceae.</title>
        <authorList>
            <person name="Munoz J.F."/>
            <person name="Mcewen J.G."/>
            <person name="Clay O.K."/>
            <person name="Cuomo C.A."/>
        </authorList>
    </citation>
    <scope>NUCLEOTIDE SEQUENCE [LARGE SCALE GENOMIC DNA]</scope>
    <source>
        <strain evidence="1 2">UAMH7299</strain>
    </source>
</reference>
<sequence>MQSERYPFNCPEEAGRVMAKLFPMYLSHYSSDSFPLSSCKGQRTSRCVVGTPLERKWPFQYLPELLKAIHNCEGVTAPEKAPGLPSDWGFAGFMKAATHKVADEVPFIKGQEFEGPLFNILGNNIIIDSRPRIKGVQIFYLCHNHWSCMIRNHSSAFDPKQQENCNDYLLRSELLAVTSIFWCQMNEMVWLPEKDRYTAKPIYKEGFLTNPKATVVTFICGKVRIVRATCDPSEKYPMLTFTLRAIYNLGKENYDKEVAFDVLKWILSPPEPAKELAMGGKE</sequence>
<gene>
    <name evidence="1" type="ORF">AJ80_09538</name>
</gene>
<proteinExistence type="predicted"/>
<accession>A0A2B7WP98</accession>
<dbReference type="OrthoDB" id="4175439at2759"/>